<evidence type="ECO:0000256" key="4">
    <source>
        <dbReference type="ARBA" id="ARBA00021589"/>
    </source>
</evidence>
<gene>
    <name evidence="21" type="ORF">TSAR_002353</name>
</gene>
<feature type="compositionally biased region" description="Polar residues" evidence="15">
    <location>
        <begin position="627"/>
        <end position="640"/>
    </location>
</feature>
<dbReference type="GO" id="GO:0003887">
    <property type="term" value="F:DNA-directed DNA polymerase activity"/>
    <property type="evidence" value="ECO:0007669"/>
    <property type="project" value="UniProtKB-KW"/>
</dbReference>
<dbReference type="GO" id="GO:0046872">
    <property type="term" value="F:metal ion binding"/>
    <property type="evidence" value="ECO:0007669"/>
    <property type="project" value="UniProtKB-KW"/>
</dbReference>
<dbReference type="Pfam" id="PF00136">
    <property type="entry name" value="DNA_pol_B"/>
    <property type="match status" value="1"/>
</dbReference>
<keyword evidence="13" id="KW-0234">DNA repair</keyword>
<evidence type="ECO:0000256" key="6">
    <source>
        <dbReference type="ARBA" id="ARBA00022695"/>
    </source>
</evidence>
<keyword evidence="5" id="KW-0808">Transferase</keyword>
<dbReference type="SUPFAM" id="SSF53098">
    <property type="entry name" value="Ribonuclease H-like"/>
    <property type="match status" value="1"/>
</dbReference>
<keyword evidence="12" id="KW-0411">Iron-sulfur</keyword>
<dbReference type="FunFam" id="1.10.132.60:FF:000005">
    <property type="entry name" value="Putative DNA polymerase zeta catalytic subunit"/>
    <property type="match status" value="1"/>
</dbReference>
<evidence type="ECO:0000259" key="18">
    <source>
        <dbReference type="Pfam" id="PF14260"/>
    </source>
</evidence>
<dbReference type="InterPro" id="IPR017964">
    <property type="entry name" value="DNA-dir_DNA_pol_B_CS"/>
</dbReference>
<evidence type="ECO:0000256" key="12">
    <source>
        <dbReference type="ARBA" id="ARBA00023014"/>
    </source>
</evidence>
<dbReference type="PRINTS" id="PR00106">
    <property type="entry name" value="DNAPOLB"/>
</dbReference>
<dbReference type="InterPro" id="IPR025687">
    <property type="entry name" value="Znf-C4pol"/>
</dbReference>
<feature type="compositionally biased region" description="Acidic residues" evidence="15">
    <location>
        <begin position="981"/>
        <end position="991"/>
    </location>
</feature>
<dbReference type="Proteomes" id="UP000215335">
    <property type="component" value="Unassembled WGS sequence"/>
</dbReference>
<evidence type="ECO:0000313" key="22">
    <source>
        <dbReference type="Proteomes" id="UP000215335"/>
    </source>
</evidence>
<keyword evidence="10" id="KW-0239">DNA-directed DNA polymerase</keyword>
<dbReference type="OrthoDB" id="2414538at2759"/>
<dbReference type="InterPro" id="IPR012337">
    <property type="entry name" value="RNaseH-like_sf"/>
</dbReference>
<dbReference type="PANTHER" id="PTHR45812">
    <property type="entry name" value="DNA POLYMERASE ZETA CATALYTIC SUBUNIT"/>
    <property type="match status" value="1"/>
</dbReference>
<evidence type="ECO:0000256" key="11">
    <source>
        <dbReference type="ARBA" id="ARBA00023004"/>
    </source>
</evidence>
<dbReference type="Gene3D" id="1.10.132.60">
    <property type="entry name" value="DNA polymerase family B, C-terminal domain"/>
    <property type="match status" value="1"/>
</dbReference>
<dbReference type="FunFam" id="3.30.342.10:FF:000002">
    <property type="entry name" value="DNA polymerase zeta catalytic subunit isoform X1"/>
    <property type="match status" value="1"/>
</dbReference>
<feature type="domain" description="DNA-directed DNA polymerase family B multifunctional" evidence="16">
    <location>
        <begin position="1492"/>
        <end position="1942"/>
    </location>
</feature>
<comment type="caution">
    <text evidence="21">The sequence shown here is derived from an EMBL/GenBank/DDBJ whole genome shotgun (WGS) entry which is preliminary data.</text>
</comment>
<organism evidence="21 22">
    <name type="scientific">Trichomalopsis sarcophagae</name>
    <dbReference type="NCBI Taxonomy" id="543379"/>
    <lineage>
        <taxon>Eukaryota</taxon>
        <taxon>Metazoa</taxon>
        <taxon>Ecdysozoa</taxon>
        <taxon>Arthropoda</taxon>
        <taxon>Hexapoda</taxon>
        <taxon>Insecta</taxon>
        <taxon>Pterygota</taxon>
        <taxon>Neoptera</taxon>
        <taxon>Endopterygota</taxon>
        <taxon>Hymenoptera</taxon>
        <taxon>Apocrita</taxon>
        <taxon>Proctotrupomorpha</taxon>
        <taxon>Chalcidoidea</taxon>
        <taxon>Pteromalidae</taxon>
        <taxon>Pteromalinae</taxon>
        <taxon>Trichomalopsis</taxon>
    </lineage>
</organism>
<dbReference type="CDD" id="cd05534">
    <property type="entry name" value="POLBc_zeta"/>
    <property type="match status" value="1"/>
</dbReference>
<dbReference type="InterPro" id="IPR043502">
    <property type="entry name" value="DNA/RNA_pol_sf"/>
</dbReference>
<dbReference type="InterPro" id="IPR006172">
    <property type="entry name" value="DNA-dir_DNA_pol_B"/>
</dbReference>
<dbReference type="GO" id="GO:0000166">
    <property type="term" value="F:nucleotide binding"/>
    <property type="evidence" value="ECO:0007669"/>
    <property type="project" value="InterPro"/>
</dbReference>
<keyword evidence="11" id="KW-0408">Iron</keyword>
<evidence type="ECO:0000259" key="20">
    <source>
        <dbReference type="Pfam" id="PF24065"/>
    </source>
</evidence>
<dbReference type="InterPro" id="IPR036397">
    <property type="entry name" value="RNaseH_sf"/>
</dbReference>
<dbReference type="PROSITE" id="PS00116">
    <property type="entry name" value="DNA_POLYMERASE_B"/>
    <property type="match status" value="1"/>
</dbReference>
<proteinExistence type="inferred from homology"/>
<feature type="domain" description="DNA polymerase zeta catalytic subunit N-terminal" evidence="20">
    <location>
        <begin position="45"/>
        <end position="99"/>
    </location>
</feature>
<dbReference type="GO" id="GO:0003677">
    <property type="term" value="F:DNA binding"/>
    <property type="evidence" value="ECO:0007669"/>
    <property type="project" value="InterPro"/>
</dbReference>
<comment type="similarity">
    <text evidence="2">Belongs to the DNA polymerase type-B family.</text>
</comment>
<feature type="compositionally biased region" description="Low complexity" evidence="15">
    <location>
        <begin position="1022"/>
        <end position="1036"/>
    </location>
</feature>
<feature type="domain" description="DNA polymerase delta/zeta catalytic subunit N-terminal" evidence="19">
    <location>
        <begin position="100"/>
        <end position="177"/>
    </location>
</feature>
<keyword evidence="22" id="KW-1185">Reference proteome</keyword>
<reference evidence="21 22" key="1">
    <citation type="journal article" date="2017" name="Curr. Biol.">
        <title>The Evolution of Venom by Co-option of Single-Copy Genes.</title>
        <authorList>
            <person name="Martinson E.O."/>
            <person name="Mrinalini"/>
            <person name="Kelkar Y.D."/>
            <person name="Chang C.H."/>
            <person name="Werren J.H."/>
        </authorList>
    </citation>
    <scope>NUCLEOTIDE SEQUENCE [LARGE SCALE GENOMIC DNA]</scope>
    <source>
        <strain evidence="21 22">Alberta</strain>
        <tissue evidence="21">Whole body</tissue>
    </source>
</reference>
<name>A0A232FDW8_9HYME</name>
<dbReference type="Gene3D" id="3.30.420.10">
    <property type="entry name" value="Ribonuclease H-like superfamily/Ribonuclease H"/>
    <property type="match status" value="1"/>
</dbReference>
<keyword evidence="8" id="KW-0227">DNA damage</keyword>
<dbReference type="GO" id="GO:0000724">
    <property type="term" value="P:double-strand break repair via homologous recombination"/>
    <property type="evidence" value="ECO:0007669"/>
    <property type="project" value="TreeGrafter"/>
</dbReference>
<dbReference type="GO" id="GO:0016035">
    <property type="term" value="C:zeta DNA polymerase complex"/>
    <property type="evidence" value="ECO:0007669"/>
    <property type="project" value="InterPro"/>
</dbReference>
<dbReference type="GO" id="GO:0042276">
    <property type="term" value="P:error-prone translesion synthesis"/>
    <property type="evidence" value="ECO:0007669"/>
    <property type="project" value="TreeGrafter"/>
</dbReference>
<dbReference type="EMBL" id="NNAY01000352">
    <property type="protein sequence ID" value="OXU28976.1"/>
    <property type="molecule type" value="Genomic_DNA"/>
</dbReference>
<dbReference type="InterPro" id="IPR056435">
    <property type="entry name" value="DPOD/Z_N"/>
</dbReference>
<evidence type="ECO:0000256" key="1">
    <source>
        <dbReference type="ARBA" id="ARBA00001966"/>
    </source>
</evidence>
<dbReference type="EC" id="2.7.7.7" evidence="3"/>
<feature type="compositionally biased region" description="Basic and acidic residues" evidence="15">
    <location>
        <begin position="1164"/>
        <end position="1183"/>
    </location>
</feature>
<keyword evidence="9" id="KW-0862">Zinc</keyword>
<evidence type="ECO:0000256" key="3">
    <source>
        <dbReference type="ARBA" id="ARBA00012417"/>
    </source>
</evidence>
<dbReference type="InterPro" id="IPR030559">
    <property type="entry name" value="PolZ_Rev3"/>
</dbReference>
<feature type="compositionally biased region" description="Basic and acidic residues" evidence="15">
    <location>
        <begin position="664"/>
        <end position="673"/>
    </location>
</feature>
<comment type="catalytic activity">
    <reaction evidence="14">
        <text>DNA(n) + a 2'-deoxyribonucleoside 5'-triphosphate = DNA(n+1) + diphosphate</text>
        <dbReference type="Rhea" id="RHEA:22508"/>
        <dbReference type="Rhea" id="RHEA-COMP:17339"/>
        <dbReference type="Rhea" id="RHEA-COMP:17340"/>
        <dbReference type="ChEBI" id="CHEBI:33019"/>
        <dbReference type="ChEBI" id="CHEBI:61560"/>
        <dbReference type="ChEBI" id="CHEBI:173112"/>
        <dbReference type="EC" id="2.7.7.7"/>
    </reaction>
</comment>
<sequence>RISAVFLCCAGNADRVRVCGVPLVFTCLCYSLFCNINHDLNNLKMYSVRLICADSYQATPIPEVDPTFSQFRGSDIKQVPVLRIFGTTQNGEKVCLHIHGVFPYLYVPYSGQIKADILAYRLAAALDTAINVSLGSAKANTQHVYKVHQVSGIPFYGYHRKNHHFFKIYFYNPAMIKRATDLLQNGCILDQVFQPHEAHIPFTMQFMIDYNIYGMSMINLRNVKHRHKATVSQIEERLSNNSNNLSDFESEVKEYLPYSVKKQSVCKLEIDAWASDILNREVIDKGMDLNPGIAAIWEEEKARRAQAGLAGESQLTHPSSPERSQAARILTDNDIYHQKRLAQRLCVIESQGDESSLSPNSQNSSYPLPVPDDSNLLNASRLEIHAGPLDTSAIQQSINQSDLDLNNESIVLSWQSQASFSDISLNTSDLEVVDLLANLAKDQEDISSSIDSNSILGSQKSQRNLEDLGVEQDNPANVEDEEEEVTDLNLTNLELDLLNFSSWETNVDKSQPPSKTNESQIELVLESLNPHTPPRTDNIPQLDGPIDDENARTSAEDPDMTIERREFVICEYRQGRGGRRSTSVTPGKRKRVSSSDDDDSRGSEKKTKTKDSLPKTPRRSPSKRMSKLTSPSCPNRTYSPLSLEISCGQKTPKSSPHKSPTTRPFDRRKIREAFRRKRIFSPVKESNLEEEHGEGTSKASKKPSASIFDEKLNLPIPSNKSPSSESDEQLSPIIEQIHNSNESPSEALHDQASALLLEQPHISPLDFASIKAPSEASEEQYLLKTSVDQPLVSPIDLASIKALSETSEPSSPTIEQRRISPVFGSIKKSSKTPLKLFISNLEQQHTSSSDSIPPSNQLGQEIFTFDMKTPDSDRTLVEDSDESLKTLTPSSPENPAIINESDSNDTVDSQEKKSTLSSYNFPHDVLHTVAEKEEGSSLEFQVSFTQVEEISEFMMTFTPTSLEHIENSSKSQKIPKSKEEELSDSSEDDENLDNKEEPKTPPGFGSWRNMEFTDNRQLGENQKTSNQGCSSSSKGSEFVMTFKPPSFEHTKNSSKSQEIPKSKEEELSDSSEDDENLDNKEEPKTPPGFGSWQEELSDSSEDDENLNNKEEPKTPPGFGSWRKFTGNADTLFQFDEHEEGLIAIRPLYSPPSRESVEAWLKAKENREQKEKEEKEKVQKEMEKSSIATPEVSLSLSKIFHPEDFSHHLGVSCGQIEFNSRSTVVDIEDGNLGKAKALTTYQFFTVLCLDVHPITRPNLLPDPRQDRIAAVFYAIHNDVPPDWNQAKPLDCGVIIVDPEKVNSKIKKLNGGTEQEQSLIYVEKEEDVFEEVVSLIQRCDPEILIGWDIEFLSWGYLFQRASVFGKNLSGKISRIPSAKCSWETRAHDESTTELHLETLAEVKLPGRIVLDIWRTMRSEIALTGYTYENVMYNVMNERIPNPSFDTLTKWWNSSNTQWRVIDNYSNKVIGVHRLLHHLDIINRTSEHARLYGIQFYEVFSRGSQFRVESMMLRLAKPMNYIAVSPSARQRGCMRAPESLPLIMEPESTMYLDPVVVLDFQSLYPSIIIAYNYCFSTCLGRIEHIGSPHPFEFGATTLKVQKNLAKKLQNKMNFAPCGVAFVKSEVRQGILPRMLTEILETRLMVKKAIKDHSKEDRALQRALHSRQLGLKLIANVTYGYTAANFSGRMPCIEVGDSVVSKGKETLERAIKMVESTPEWGARVVYGDTDSLFILLKGKTREEALAIGAEMADAVTAANPKPVKLKFEKVMQPCILQTKKRYCGYMYENLNDKPVYLAKGIETVRRDGCPAVAKILEKSLRILFDTNNMSMVKEYVTRQLDKVLSGRASIQDLTFAKEFRGMKGYKAAACVPALELTKRLIQKDPRAVPRTGARVPYIIVAGAPNEALIRCVRAPMELILDPGLRPNATYYVTKVIIPPLNRCLKLIGVDAYTWYMEMPHRQALNRLQGPALLNANRKQKTTISQYLCNATCPSCGQSCDRGICAECVNNQSQTLVVLHEKCRQYERIYSNIKMLCESCIGVKDADSCTSLDCPIFYRRSQAQRDNTQTSYLYNLMQCMEHLN</sequence>
<dbReference type="SMART" id="SM00486">
    <property type="entry name" value="POLBc"/>
    <property type="match status" value="1"/>
</dbReference>
<evidence type="ECO:0000256" key="13">
    <source>
        <dbReference type="ARBA" id="ARBA00023204"/>
    </source>
</evidence>
<feature type="compositionally biased region" description="Polar residues" evidence="15">
    <location>
        <begin position="648"/>
        <end position="662"/>
    </location>
</feature>
<keyword evidence="7" id="KW-0479">Metal-binding</keyword>
<dbReference type="InterPro" id="IPR042087">
    <property type="entry name" value="DNA_pol_B_thumb"/>
</dbReference>
<evidence type="ECO:0000256" key="14">
    <source>
        <dbReference type="ARBA" id="ARBA00049244"/>
    </source>
</evidence>
<dbReference type="Gene3D" id="3.30.342.10">
    <property type="entry name" value="DNA Polymerase, chain B, domain 1"/>
    <property type="match status" value="1"/>
</dbReference>
<dbReference type="InterPro" id="IPR056447">
    <property type="entry name" value="REV3_N"/>
</dbReference>
<feature type="compositionally biased region" description="Basic and acidic residues" evidence="15">
    <location>
        <begin position="686"/>
        <end position="695"/>
    </location>
</feature>
<evidence type="ECO:0000256" key="7">
    <source>
        <dbReference type="ARBA" id="ARBA00022723"/>
    </source>
</evidence>
<feature type="domain" description="DNA-directed DNA polymerase family B exonuclease" evidence="17">
    <location>
        <begin position="1225"/>
        <end position="1427"/>
    </location>
</feature>
<feature type="non-terminal residue" evidence="21">
    <location>
        <position position="1"/>
    </location>
</feature>
<feature type="compositionally biased region" description="Basic and acidic residues" evidence="15">
    <location>
        <begin position="600"/>
        <end position="613"/>
    </location>
</feature>
<evidence type="ECO:0000256" key="9">
    <source>
        <dbReference type="ARBA" id="ARBA00022833"/>
    </source>
</evidence>
<dbReference type="Pfam" id="PF03104">
    <property type="entry name" value="DNA_pol_B_exo1"/>
    <property type="match status" value="1"/>
</dbReference>
<dbReference type="FunFam" id="1.10.287.690:FF:000002">
    <property type="entry name" value="DNA polymerase zeta"/>
    <property type="match status" value="1"/>
</dbReference>
<evidence type="ECO:0000313" key="21">
    <source>
        <dbReference type="EMBL" id="OXU28976.1"/>
    </source>
</evidence>
<evidence type="ECO:0000256" key="10">
    <source>
        <dbReference type="ARBA" id="ARBA00022932"/>
    </source>
</evidence>
<feature type="compositionally biased region" description="Acidic residues" evidence="15">
    <location>
        <begin position="1066"/>
        <end position="1076"/>
    </location>
</feature>
<evidence type="ECO:0000259" key="16">
    <source>
        <dbReference type="Pfam" id="PF00136"/>
    </source>
</evidence>
<keyword evidence="6" id="KW-0548">Nucleotidyltransferase</keyword>
<protein>
    <recommendedName>
        <fullName evidence="4">DNA polymerase zeta catalytic subunit</fullName>
        <ecNumber evidence="3">2.7.7.7</ecNumber>
    </recommendedName>
</protein>
<dbReference type="Gene3D" id="3.90.1600.10">
    <property type="entry name" value="Palm domain of DNA polymerase"/>
    <property type="match status" value="1"/>
</dbReference>
<feature type="compositionally biased region" description="Basic residues" evidence="15">
    <location>
        <begin position="616"/>
        <end position="626"/>
    </location>
</feature>
<feature type="compositionally biased region" description="Acidic residues" evidence="15">
    <location>
        <begin position="1095"/>
        <end position="1105"/>
    </location>
</feature>
<dbReference type="GO" id="GO:0005634">
    <property type="term" value="C:nucleus"/>
    <property type="evidence" value="ECO:0007669"/>
    <property type="project" value="TreeGrafter"/>
</dbReference>
<evidence type="ECO:0000256" key="8">
    <source>
        <dbReference type="ARBA" id="ARBA00022763"/>
    </source>
</evidence>
<feature type="region of interest" description="Disordered" evidence="15">
    <location>
        <begin position="880"/>
        <end position="918"/>
    </location>
</feature>
<dbReference type="Pfam" id="PF24055">
    <property type="entry name" value="POL3_N"/>
    <property type="match status" value="1"/>
</dbReference>
<evidence type="ECO:0000256" key="2">
    <source>
        <dbReference type="ARBA" id="ARBA00005755"/>
    </source>
</evidence>
<accession>A0A232FDW8</accession>
<evidence type="ECO:0000259" key="17">
    <source>
        <dbReference type="Pfam" id="PF03104"/>
    </source>
</evidence>
<dbReference type="InterPro" id="IPR006133">
    <property type="entry name" value="DNA-dir_DNA_pol_B_exonuc"/>
</dbReference>
<feature type="compositionally biased region" description="Basic and acidic residues" evidence="15">
    <location>
        <begin position="549"/>
        <end position="568"/>
    </location>
</feature>
<feature type="region of interest" description="Disordered" evidence="15">
    <location>
        <begin position="1164"/>
        <end position="1185"/>
    </location>
</feature>
<feature type="region of interest" description="Disordered" evidence="15">
    <location>
        <begin position="527"/>
        <end position="755"/>
    </location>
</feature>
<evidence type="ECO:0000259" key="19">
    <source>
        <dbReference type="Pfam" id="PF24055"/>
    </source>
</evidence>
<comment type="cofactor">
    <cofactor evidence="1">
        <name>[4Fe-4S] cluster</name>
        <dbReference type="ChEBI" id="CHEBI:49883"/>
    </cofactor>
</comment>
<dbReference type="InterPro" id="IPR006134">
    <property type="entry name" value="DNA-dir_DNA_pol_B_multi_dom"/>
</dbReference>
<dbReference type="PANTHER" id="PTHR45812:SF1">
    <property type="entry name" value="DNA POLYMERASE ZETA CATALYTIC SUBUNIT"/>
    <property type="match status" value="1"/>
</dbReference>
<dbReference type="Pfam" id="PF24065">
    <property type="entry name" value="REV3_N"/>
    <property type="match status" value="1"/>
</dbReference>
<feature type="domain" description="C4-type zinc-finger of DNA polymerase delta" evidence="18">
    <location>
        <begin position="1988"/>
        <end position="2055"/>
    </location>
</feature>
<dbReference type="InterPro" id="IPR023211">
    <property type="entry name" value="DNA_pol_palm_dom_sf"/>
</dbReference>
<dbReference type="SUPFAM" id="SSF56672">
    <property type="entry name" value="DNA/RNA polymerases"/>
    <property type="match status" value="1"/>
</dbReference>
<evidence type="ECO:0000256" key="15">
    <source>
        <dbReference type="SAM" id="MobiDB-lite"/>
    </source>
</evidence>
<dbReference type="CDD" id="cd05778">
    <property type="entry name" value="DNA_polB_zeta_exo"/>
    <property type="match status" value="1"/>
</dbReference>
<dbReference type="Pfam" id="PF14260">
    <property type="entry name" value="zf-C4pol"/>
    <property type="match status" value="1"/>
</dbReference>
<dbReference type="STRING" id="543379.A0A232FDW8"/>
<evidence type="ECO:0000256" key="5">
    <source>
        <dbReference type="ARBA" id="ARBA00022679"/>
    </source>
</evidence>
<dbReference type="FunFam" id="3.30.420.10:FF:000024">
    <property type="entry name" value="DNA polymerase zeta catalytic subunit"/>
    <property type="match status" value="1"/>
</dbReference>
<dbReference type="Gene3D" id="1.10.287.690">
    <property type="entry name" value="Helix hairpin bin"/>
    <property type="match status" value="1"/>
</dbReference>
<feature type="region of interest" description="Disordered" evidence="15">
    <location>
        <begin position="964"/>
        <end position="1122"/>
    </location>
</feature>
<dbReference type="GO" id="GO:0051536">
    <property type="term" value="F:iron-sulfur cluster binding"/>
    <property type="evidence" value="ECO:0007669"/>
    <property type="project" value="UniProtKB-KW"/>
</dbReference>